<evidence type="ECO:0000256" key="3">
    <source>
        <dbReference type="ARBA" id="ARBA00022777"/>
    </source>
</evidence>
<evidence type="ECO:0000256" key="1">
    <source>
        <dbReference type="ARBA" id="ARBA00022679"/>
    </source>
</evidence>
<sequence length="658" mass="67051">MEPLSAEDPVRIGPFRLLGRLGSGGMGRVYLARSAGGRTVAVKVVHAELAAQDEFRRRFAREVAALEKVGGAGTAPVLGSDTGAGAPWVAIAYVAGPPLRTVVGGEYGPLPPASVRSLAAGLAGALEHVHAAGLVHRDLKPANVLLTVDGPRIIDFGIARAVDTVTDGGLTSTGALVGSPGYMSPEQVRGERLTPASDVFCLGSVLVYAATGRPPFGAADSGVHATMFRIAHDEPDLTGLPAELDELVRGCLAKDPAARPTAAHLAAHVEAADPWLPAGLLAQLGRLAARLLDEDGGPDQEGPTARDGATGAEGSAARDGAATEGRTTGGDANGGDANGDAPTGPAAVAEPPGRPRPRPRRGRRRLVAGVVAVVAAAAVAVAYATAGHWDWPGRPGGGTTTAGDEQPGNVVPAAFLGAWEGVLKGTDTAPYETARIEITKGRPGDKAGVYVHVAGERLCMGRSTLVSADDDTIVFGESDVTTSVPAGRCTPAAHQKLTVRSPDVLQWSSGAASATFRRARSGPEAVPAALVGHWDDVPHPDVADPNQDLYSHEVIITQGPVGAPLVRFEQSFPLTDEETGEPLPGGDTVNCASTAVLGGAGTLLVVGPATPDTAASDRACSPSGASSNLRIQRVGGEDRLLLYGMDADGEPGEFSKEK</sequence>
<reference evidence="9 10" key="1">
    <citation type="submission" date="2018-12" db="EMBL/GenBank/DDBJ databases">
        <title>Complete genome sequence of Streptomyces ficellus NRRL8067, the producer of ficellomycin, feldamycin and nojirimycin.</title>
        <authorList>
            <person name="Zhang H."/>
            <person name="Yue R."/>
            <person name="Liu Y."/>
            <person name="Li M."/>
            <person name="Mu H."/>
            <person name="Zhang J."/>
        </authorList>
    </citation>
    <scope>NUCLEOTIDE SEQUENCE [LARGE SCALE GENOMIC DNA]</scope>
    <source>
        <strain evidence="9 10">NRRL 8067</strain>
    </source>
</reference>
<feature type="region of interest" description="Disordered" evidence="6">
    <location>
        <begin position="388"/>
        <end position="407"/>
    </location>
</feature>
<dbReference type="KEGG" id="sfic:EIZ62_15005"/>
<keyword evidence="10" id="KW-1185">Reference proteome</keyword>
<evidence type="ECO:0000256" key="7">
    <source>
        <dbReference type="SAM" id="Phobius"/>
    </source>
</evidence>
<protein>
    <submittedName>
        <fullName evidence="9">Serine/threonine protein kinase</fullName>
    </submittedName>
</protein>
<dbReference type="EMBL" id="CP034279">
    <property type="protein sequence ID" value="QGV79408.1"/>
    <property type="molecule type" value="Genomic_DNA"/>
</dbReference>
<evidence type="ECO:0000256" key="6">
    <source>
        <dbReference type="SAM" id="MobiDB-lite"/>
    </source>
</evidence>
<feature type="domain" description="Protein kinase" evidence="8">
    <location>
        <begin position="15"/>
        <end position="276"/>
    </location>
</feature>
<gene>
    <name evidence="9" type="ORF">EIZ62_15005</name>
</gene>
<keyword evidence="9" id="KW-0723">Serine/threonine-protein kinase</keyword>
<feature type="compositionally biased region" description="Low complexity" evidence="6">
    <location>
        <begin position="338"/>
        <end position="351"/>
    </location>
</feature>
<dbReference type="SMART" id="SM00220">
    <property type="entry name" value="S_TKc"/>
    <property type="match status" value="1"/>
</dbReference>
<dbReference type="InterPro" id="IPR011009">
    <property type="entry name" value="Kinase-like_dom_sf"/>
</dbReference>
<keyword evidence="7" id="KW-0472">Membrane</keyword>
<dbReference type="PROSITE" id="PS00107">
    <property type="entry name" value="PROTEIN_KINASE_ATP"/>
    <property type="match status" value="1"/>
</dbReference>
<keyword evidence="3 9" id="KW-0418">Kinase</keyword>
<dbReference type="SUPFAM" id="SSF56112">
    <property type="entry name" value="Protein kinase-like (PK-like)"/>
    <property type="match status" value="1"/>
</dbReference>
<keyword evidence="1" id="KW-0808">Transferase</keyword>
<feature type="binding site" evidence="5">
    <location>
        <position position="43"/>
    </location>
    <ligand>
        <name>ATP</name>
        <dbReference type="ChEBI" id="CHEBI:30616"/>
    </ligand>
</feature>
<dbReference type="GO" id="GO:0005524">
    <property type="term" value="F:ATP binding"/>
    <property type="evidence" value="ECO:0007669"/>
    <property type="project" value="UniProtKB-UniRule"/>
</dbReference>
<dbReference type="Proteomes" id="UP000422572">
    <property type="component" value="Chromosome"/>
</dbReference>
<evidence type="ECO:0000313" key="10">
    <source>
        <dbReference type="Proteomes" id="UP000422572"/>
    </source>
</evidence>
<keyword evidence="7" id="KW-1133">Transmembrane helix</keyword>
<proteinExistence type="predicted"/>
<feature type="transmembrane region" description="Helical" evidence="7">
    <location>
        <begin position="366"/>
        <end position="386"/>
    </location>
</feature>
<keyword evidence="2 5" id="KW-0547">Nucleotide-binding</keyword>
<dbReference type="AlphaFoldDB" id="A0A6I6FP24"/>
<evidence type="ECO:0000256" key="2">
    <source>
        <dbReference type="ARBA" id="ARBA00022741"/>
    </source>
</evidence>
<dbReference type="RefSeq" id="WP_156693154.1">
    <property type="nucleotide sequence ID" value="NZ_CP034279.1"/>
</dbReference>
<evidence type="ECO:0000256" key="4">
    <source>
        <dbReference type="ARBA" id="ARBA00022840"/>
    </source>
</evidence>
<dbReference type="PROSITE" id="PS00108">
    <property type="entry name" value="PROTEIN_KINASE_ST"/>
    <property type="match status" value="1"/>
</dbReference>
<dbReference type="PANTHER" id="PTHR43289:SF34">
    <property type="entry name" value="SERINE_THREONINE-PROTEIN KINASE YBDM-RELATED"/>
    <property type="match status" value="1"/>
</dbReference>
<evidence type="ECO:0000256" key="5">
    <source>
        <dbReference type="PROSITE-ProRule" id="PRU10141"/>
    </source>
</evidence>
<dbReference type="PROSITE" id="PS50011">
    <property type="entry name" value="PROTEIN_KINASE_DOM"/>
    <property type="match status" value="1"/>
</dbReference>
<feature type="compositionally biased region" description="Gly residues" evidence="6">
    <location>
        <begin position="327"/>
        <end position="337"/>
    </location>
</feature>
<evidence type="ECO:0000313" key="9">
    <source>
        <dbReference type="EMBL" id="QGV79408.1"/>
    </source>
</evidence>
<dbReference type="InterPro" id="IPR000719">
    <property type="entry name" value="Prot_kinase_dom"/>
</dbReference>
<dbReference type="InterPro" id="IPR008271">
    <property type="entry name" value="Ser/Thr_kinase_AS"/>
</dbReference>
<evidence type="ECO:0000259" key="8">
    <source>
        <dbReference type="PROSITE" id="PS50011"/>
    </source>
</evidence>
<dbReference type="GO" id="GO:0004674">
    <property type="term" value="F:protein serine/threonine kinase activity"/>
    <property type="evidence" value="ECO:0007669"/>
    <property type="project" value="UniProtKB-KW"/>
</dbReference>
<dbReference type="PANTHER" id="PTHR43289">
    <property type="entry name" value="MITOGEN-ACTIVATED PROTEIN KINASE KINASE KINASE 20-RELATED"/>
    <property type="match status" value="1"/>
</dbReference>
<dbReference type="CDD" id="cd14014">
    <property type="entry name" value="STKc_PknB_like"/>
    <property type="match status" value="1"/>
</dbReference>
<dbReference type="Gene3D" id="3.30.200.20">
    <property type="entry name" value="Phosphorylase Kinase, domain 1"/>
    <property type="match status" value="1"/>
</dbReference>
<keyword evidence="4 5" id="KW-0067">ATP-binding</keyword>
<organism evidence="9 10">
    <name type="scientific">Streptomyces ficellus</name>
    <dbReference type="NCBI Taxonomy" id="1977088"/>
    <lineage>
        <taxon>Bacteria</taxon>
        <taxon>Bacillati</taxon>
        <taxon>Actinomycetota</taxon>
        <taxon>Actinomycetes</taxon>
        <taxon>Kitasatosporales</taxon>
        <taxon>Streptomycetaceae</taxon>
        <taxon>Streptomyces</taxon>
    </lineage>
</organism>
<dbReference type="Gene3D" id="1.10.510.10">
    <property type="entry name" value="Transferase(Phosphotransferase) domain 1"/>
    <property type="match status" value="1"/>
</dbReference>
<dbReference type="InterPro" id="IPR017441">
    <property type="entry name" value="Protein_kinase_ATP_BS"/>
</dbReference>
<name>A0A6I6FP24_9ACTN</name>
<accession>A0A6I6FP24</accession>
<feature type="region of interest" description="Disordered" evidence="6">
    <location>
        <begin position="293"/>
        <end position="363"/>
    </location>
</feature>
<dbReference type="OrthoDB" id="9762169at2"/>
<keyword evidence="7" id="KW-0812">Transmembrane</keyword>
<dbReference type="Pfam" id="PF00069">
    <property type="entry name" value="Pkinase"/>
    <property type="match status" value="1"/>
</dbReference>